<evidence type="ECO:0008006" key="3">
    <source>
        <dbReference type="Google" id="ProtNLM"/>
    </source>
</evidence>
<name>A0A9E2W3V1_9BACT</name>
<organism evidence="1 2">
    <name type="scientific">Pinibacter aurantiacus</name>
    <dbReference type="NCBI Taxonomy" id="2851599"/>
    <lineage>
        <taxon>Bacteria</taxon>
        <taxon>Pseudomonadati</taxon>
        <taxon>Bacteroidota</taxon>
        <taxon>Chitinophagia</taxon>
        <taxon>Chitinophagales</taxon>
        <taxon>Chitinophagaceae</taxon>
        <taxon>Pinibacter</taxon>
    </lineage>
</organism>
<dbReference type="Proteomes" id="UP000812270">
    <property type="component" value="Unassembled WGS sequence"/>
</dbReference>
<proteinExistence type="predicted"/>
<evidence type="ECO:0000313" key="2">
    <source>
        <dbReference type="Proteomes" id="UP000812270"/>
    </source>
</evidence>
<accession>A0A9E2W3V1</accession>
<protein>
    <recommendedName>
        <fullName evidence="3">Mutarotase</fullName>
    </recommendedName>
</protein>
<reference evidence="1" key="1">
    <citation type="submission" date="2021-06" db="EMBL/GenBank/DDBJ databases">
        <authorList>
            <person name="Huq M.A."/>
        </authorList>
    </citation>
    <scope>NUCLEOTIDE SEQUENCE</scope>
    <source>
        <strain evidence="1">MAH-26</strain>
    </source>
</reference>
<dbReference type="AlphaFoldDB" id="A0A9E2W3V1"/>
<gene>
    <name evidence="1" type="ORF">KTO63_17490</name>
</gene>
<dbReference type="EMBL" id="JAHSPG010000013">
    <property type="protein sequence ID" value="MBV4358965.1"/>
    <property type="molecule type" value="Genomic_DNA"/>
</dbReference>
<evidence type="ECO:0000313" key="1">
    <source>
        <dbReference type="EMBL" id="MBV4358965.1"/>
    </source>
</evidence>
<sequence>MDLKKHYENLWYKALGKFKQGAFEYDHLIDSDSDKRFGISLIARPSEEVKRKVQHMFEELRKLEPDQYFYPSSEIHITVLSIISAYDGFSLKNINPQDYINVVEAGLHNRKAFDVHFHGITASPSCILLQGFPQNDELHIIRCRLRELFNNAGLQESIDKRYSIITAHSTVVRFRKKIADHHALINKLKTFRNMDFGKCRISEIELVCNDWYQRKEKSKLLHTFFLPE</sequence>
<dbReference type="RefSeq" id="WP_217792753.1">
    <property type="nucleotide sequence ID" value="NZ_JAHSPG010000013.1"/>
</dbReference>
<keyword evidence="2" id="KW-1185">Reference proteome</keyword>
<comment type="caution">
    <text evidence="1">The sequence shown here is derived from an EMBL/GenBank/DDBJ whole genome shotgun (WGS) entry which is preliminary data.</text>
</comment>